<dbReference type="OrthoDB" id="2940229at2759"/>
<organism evidence="2 3">
    <name type="scientific">Gymnopus androsaceus JB14</name>
    <dbReference type="NCBI Taxonomy" id="1447944"/>
    <lineage>
        <taxon>Eukaryota</taxon>
        <taxon>Fungi</taxon>
        <taxon>Dikarya</taxon>
        <taxon>Basidiomycota</taxon>
        <taxon>Agaricomycotina</taxon>
        <taxon>Agaricomycetes</taxon>
        <taxon>Agaricomycetidae</taxon>
        <taxon>Agaricales</taxon>
        <taxon>Marasmiineae</taxon>
        <taxon>Omphalotaceae</taxon>
        <taxon>Gymnopus</taxon>
    </lineage>
</organism>
<keyword evidence="3" id="KW-1185">Reference proteome</keyword>
<proteinExistence type="predicted"/>
<evidence type="ECO:0000256" key="1">
    <source>
        <dbReference type="SAM" id="MobiDB-lite"/>
    </source>
</evidence>
<evidence type="ECO:0000313" key="3">
    <source>
        <dbReference type="Proteomes" id="UP000799118"/>
    </source>
</evidence>
<feature type="compositionally biased region" description="Polar residues" evidence="1">
    <location>
        <begin position="23"/>
        <end position="40"/>
    </location>
</feature>
<gene>
    <name evidence="2" type="ORF">BT96DRAFT_925980</name>
</gene>
<accession>A0A6A4GX30</accession>
<protein>
    <submittedName>
        <fullName evidence="2">Uncharacterized protein</fullName>
    </submittedName>
</protein>
<feature type="compositionally biased region" description="Low complexity" evidence="1">
    <location>
        <begin position="41"/>
        <end position="58"/>
    </location>
</feature>
<feature type="region of interest" description="Disordered" evidence="1">
    <location>
        <begin position="1"/>
        <end position="73"/>
    </location>
</feature>
<dbReference type="Proteomes" id="UP000799118">
    <property type="component" value="Unassembled WGS sequence"/>
</dbReference>
<feature type="region of interest" description="Disordered" evidence="1">
    <location>
        <begin position="185"/>
        <end position="207"/>
    </location>
</feature>
<sequence>MSLKRSAAESPSRASKRRHFLFPSSSDPVTPAKTRSSIHFPSSSTPYPLYPSDSPSNPFGRTRTLSASLPPKTPFGRHLPLRFQFFRHGTKRDRDGVYRVVQVPLSYTFKHLKVLIAFLFGQFQRPSVDGDEETGHLFEIRKNTAMYADSYKPGTIKKSETSVRLSSSKDPYRYKQEWDYGEDWREDDEEFEDDDELSDEEDDPDVTWEAEEDCTLEHLWDRKSPSSETAIVYFDSSPLDPKHPVQIQITLFKGSIESRKGNGNSPYVFEARGHVYLYPLDVLEMDDGYAEEDLKMDIDPDFWNEPSNAFAKFLLGVIPAPEFSQSRESSIASTPSHGTGFLFSTASIRRVSLYTLHNLLFSCAQLHSQNFALAFSTSFPKYTPGPPPARRKRVAYLQKRIERSKHKGSNPFNDPDENDQAKTKPAAGPKGMDGRILTREEAMAIIGADDDVAEV</sequence>
<dbReference type="AlphaFoldDB" id="A0A6A4GX30"/>
<dbReference type="EMBL" id="ML769662">
    <property type="protein sequence ID" value="KAE9390328.1"/>
    <property type="molecule type" value="Genomic_DNA"/>
</dbReference>
<evidence type="ECO:0000313" key="2">
    <source>
        <dbReference type="EMBL" id="KAE9390328.1"/>
    </source>
</evidence>
<name>A0A6A4GX30_9AGAR</name>
<feature type="region of interest" description="Disordered" evidence="1">
    <location>
        <begin position="404"/>
        <end position="434"/>
    </location>
</feature>
<reference evidence="2" key="1">
    <citation type="journal article" date="2019" name="Environ. Microbiol.">
        <title>Fungal ecological strategies reflected in gene transcription - a case study of two litter decomposers.</title>
        <authorList>
            <person name="Barbi F."/>
            <person name="Kohler A."/>
            <person name="Barry K."/>
            <person name="Baskaran P."/>
            <person name="Daum C."/>
            <person name="Fauchery L."/>
            <person name="Ihrmark K."/>
            <person name="Kuo A."/>
            <person name="LaButti K."/>
            <person name="Lipzen A."/>
            <person name="Morin E."/>
            <person name="Grigoriev I.V."/>
            <person name="Henrissat B."/>
            <person name="Lindahl B."/>
            <person name="Martin F."/>
        </authorList>
    </citation>
    <scope>NUCLEOTIDE SEQUENCE</scope>
    <source>
        <strain evidence="2">JB14</strain>
    </source>
</reference>